<dbReference type="PANTHER" id="PTHR30574">
    <property type="entry name" value="INNER MEMBRANE PROTEIN YEDE"/>
    <property type="match status" value="1"/>
</dbReference>
<feature type="transmembrane region" description="Helical" evidence="9">
    <location>
        <begin position="121"/>
        <end position="142"/>
    </location>
</feature>
<accession>A0AAJ3LSZ8</accession>
<keyword evidence="4" id="KW-0997">Cell inner membrane</keyword>
<evidence type="ECO:0000313" key="11">
    <source>
        <dbReference type="Proteomes" id="UP000078250"/>
    </source>
</evidence>
<feature type="transmembrane region" description="Helical" evidence="9">
    <location>
        <begin position="84"/>
        <end position="101"/>
    </location>
</feature>
<evidence type="ECO:0000256" key="1">
    <source>
        <dbReference type="ARBA" id="ARBA00004429"/>
    </source>
</evidence>
<organism evidence="10 11">
    <name type="scientific">Proteus hauseri ATCC 700826</name>
    <dbReference type="NCBI Taxonomy" id="1354271"/>
    <lineage>
        <taxon>Bacteria</taxon>
        <taxon>Pseudomonadati</taxon>
        <taxon>Pseudomonadota</taxon>
        <taxon>Gammaproteobacteria</taxon>
        <taxon>Enterobacterales</taxon>
        <taxon>Morganellaceae</taxon>
        <taxon>Proteus</taxon>
    </lineage>
</organism>
<dbReference type="PANTHER" id="PTHR30574:SF1">
    <property type="entry name" value="SULPHUR TRANSPORT DOMAIN-CONTAINING PROTEIN"/>
    <property type="match status" value="1"/>
</dbReference>
<evidence type="ECO:0000256" key="6">
    <source>
        <dbReference type="ARBA" id="ARBA00022989"/>
    </source>
</evidence>
<dbReference type="AlphaFoldDB" id="A0AAJ3LSZ8"/>
<evidence type="ECO:0000256" key="3">
    <source>
        <dbReference type="ARBA" id="ARBA00022475"/>
    </source>
</evidence>
<evidence type="ECO:0000256" key="5">
    <source>
        <dbReference type="ARBA" id="ARBA00022692"/>
    </source>
</evidence>
<comment type="subcellular location">
    <subcellularLocation>
        <location evidence="1">Cell inner membrane</location>
        <topology evidence="1">Multi-pass membrane protein</topology>
    </subcellularLocation>
</comment>
<dbReference type="Proteomes" id="UP000078250">
    <property type="component" value="Unassembled WGS sequence"/>
</dbReference>
<keyword evidence="6 9" id="KW-1133">Transmembrane helix</keyword>
<gene>
    <name evidence="10" type="ORF">M997_2851</name>
</gene>
<dbReference type="EMBL" id="LXEV01000031">
    <property type="protein sequence ID" value="OAT45674.1"/>
    <property type="molecule type" value="Genomic_DNA"/>
</dbReference>
<protein>
    <submittedName>
        <fullName evidence="10">Transmembrane protein</fullName>
    </submittedName>
</protein>
<keyword evidence="3" id="KW-1003">Cell membrane</keyword>
<name>A0AAJ3LSZ8_PROHU</name>
<reference evidence="10 11" key="1">
    <citation type="submission" date="2016-04" db="EMBL/GenBank/DDBJ databases">
        <title>ATOL: Assembling a taxonomically balanced genome-scale reconstruction of the evolutionary history of the Enterobacteriaceae.</title>
        <authorList>
            <person name="Plunkett G.III."/>
            <person name="Neeno-Eckwall E.C."/>
            <person name="Glasner J.D."/>
            <person name="Perna N.T."/>
        </authorList>
    </citation>
    <scope>NUCLEOTIDE SEQUENCE [LARGE SCALE GENOMIC DNA]</scope>
    <source>
        <strain evidence="10 11">ATCC 700826</strain>
    </source>
</reference>
<evidence type="ECO:0000256" key="9">
    <source>
        <dbReference type="SAM" id="Phobius"/>
    </source>
</evidence>
<proteinExistence type="inferred from homology"/>
<comment type="caution">
    <text evidence="10">The sequence shown here is derived from an EMBL/GenBank/DDBJ whole genome shotgun (WGS) entry which is preliminary data.</text>
</comment>
<evidence type="ECO:0000256" key="4">
    <source>
        <dbReference type="ARBA" id="ARBA00022519"/>
    </source>
</evidence>
<feature type="transmembrane region" description="Helical" evidence="9">
    <location>
        <begin position="53"/>
        <end position="72"/>
    </location>
</feature>
<keyword evidence="5 9" id="KW-0812">Transmembrane</keyword>
<dbReference type="Pfam" id="PF04143">
    <property type="entry name" value="Sulf_transp"/>
    <property type="match status" value="1"/>
</dbReference>
<dbReference type="GO" id="GO:0005886">
    <property type="term" value="C:plasma membrane"/>
    <property type="evidence" value="ECO:0007669"/>
    <property type="project" value="UniProtKB-SubCell"/>
</dbReference>
<keyword evidence="2" id="KW-0813">Transport</keyword>
<keyword evidence="7 9" id="KW-0472">Membrane</keyword>
<comment type="similarity">
    <text evidence="8">Belongs to the TsuA/YedE (TC 9.B.102) family.</text>
</comment>
<feature type="transmembrane region" description="Helical" evidence="9">
    <location>
        <begin position="12"/>
        <end position="32"/>
    </location>
</feature>
<sequence length="145" mass="15346">MSIDWVHFTPLSAAIGGLMIGLAAAILLLFNGRIAGISGILGGVLSTNQQGNGWRWAFLLGMLIAPSLFYLWDKPLTPVIEASPWMLVIAGLLVGVGTRLANGCTSGHGICGLARLSRRSIVAVLVFMATAFITVYLLRHVIGSE</sequence>
<evidence type="ECO:0000256" key="8">
    <source>
        <dbReference type="ARBA" id="ARBA00035655"/>
    </source>
</evidence>
<dbReference type="InterPro" id="IPR007272">
    <property type="entry name" value="Sulf_transp_TsuA/YedE"/>
</dbReference>
<keyword evidence="11" id="KW-1185">Reference proteome</keyword>
<evidence type="ECO:0000256" key="7">
    <source>
        <dbReference type="ARBA" id="ARBA00023136"/>
    </source>
</evidence>
<dbReference type="RefSeq" id="WP_064720765.1">
    <property type="nucleotide sequence ID" value="NZ_LXEV01000031.1"/>
</dbReference>
<evidence type="ECO:0000256" key="2">
    <source>
        <dbReference type="ARBA" id="ARBA00022448"/>
    </source>
</evidence>
<evidence type="ECO:0000313" key="10">
    <source>
        <dbReference type="EMBL" id="OAT45674.1"/>
    </source>
</evidence>